<dbReference type="RefSeq" id="WP_377164224.1">
    <property type="nucleotide sequence ID" value="NZ_JBHSMQ010000002.1"/>
</dbReference>
<name>A0ABW0KLE5_9BACT</name>
<gene>
    <name evidence="1" type="ORF">ACFQDI_05435</name>
</gene>
<dbReference type="InterPro" id="IPR016195">
    <property type="entry name" value="Pol/histidinol_Pase-like"/>
</dbReference>
<proteinExistence type="predicted"/>
<evidence type="ECO:0000313" key="1">
    <source>
        <dbReference type="EMBL" id="MFC5454290.1"/>
    </source>
</evidence>
<sequence>MKWILACLPALTLMAEDVIVLPGKMHLGKPGQFEWEEFKDRAVDAERLEKHFEARANTSEQTLRIWQRDVKLGWPVFLNGKKLGALVTAETAMESLLAIPLGTLRDGDNLLMIEAPTALDDIEAGPVIIASKTSAELLSGAQVEVTVMDGDAGGELPCRLTATRVDGTLQPLRAESAADIAVRVGVVYTRNGKARLSLPPGDYILHAGRGFEWGVSREVLTLQEGESKRVAVKLRREVDTKGWIAADSHIHTLTYSGHGDAKIEERMLTIAGEGIELAISTDHNHHTDYAPQAASMRVAKSFTPVIGNEVTTKHGHFNAFPIEPGARVVNHQQEDWAKLLPDIRATPGVKVITLNHPRDLHSGFIPFGGIQFNPKTGRHRQADALAGIDAMEVITSAAMQSDIHLLYRDWFALLNRGYRIAAVGSSDSHDANRFILGQGRTYVAAKDADPANLDLDEVWRSYKEGRLLVSLGLLAQLRVDDKFIVGDLATGLKEKIKVEASVSGPAWTQADHIELFANGILIREQKIEDNHRAGEKARIVWEMPKPAHDVHLVAIATGPGITEPFWEIPRPYQPSSKSFIPRVVGSTNPIWLDADGDGRFEPAVEIARRLIRENGGDREKIRLALQRCDEAVAVQAESLMEKSGP</sequence>
<dbReference type="Gene3D" id="3.20.20.140">
    <property type="entry name" value="Metal-dependent hydrolases"/>
    <property type="match status" value="1"/>
</dbReference>
<keyword evidence="2" id="KW-1185">Reference proteome</keyword>
<evidence type="ECO:0000313" key="2">
    <source>
        <dbReference type="Proteomes" id="UP001596052"/>
    </source>
</evidence>
<accession>A0ABW0KLE5</accession>
<dbReference type="SUPFAM" id="SSF89550">
    <property type="entry name" value="PHP domain-like"/>
    <property type="match status" value="1"/>
</dbReference>
<organism evidence="1 2">
    <name type="scientific">Prosthecobacter fluviatilis</name>
    <dbReference type="NCBI Taxonomy" id="445931"/>
    <lineage>
        <taxon>Bacteria</taxon>
        <taxon>Pseudomonadati</taxon>
        <taxon>Verrucomicrobiota</taxon>
        <taxon>Verrucomicrobiia</taxon>
        <taxon>Verrucomicrobiales</taxon>
        <taxon>Verrucomicrobiaceae</taxon>
        <taxon>Prosthecobacter</taxon>
    </lineage>
</organism>
<protein>
    <submittedName>
        <fullName evidence="1">CehA/McbA family metallohydrolase</fullName>
    </submittedName>
</protein>
<dbReference type="NCBIfam" id="NF038032">
    <property type="entry name" value="CehA_McbA_metalo"/>
    <property type="match status" value="1"/>
</dbReference>
<dbReference type="EMBL" id="JBHSMQ010000002">
    <property type="protein sequence ID" value="MFC5454290.1"/>
    <property type="molecule type" value="Genomic_DNA"/>
</dbReference>
<reference evidence="2" key="1">
    <citation type="journal article" date="2019" name="Int. J. Syst. Evol. Microbiol.">
        <title>The Global Catalogue of Microorganisms (GCM) 10K type strain sequencing project: providing services to taxonomists for standard genome sequencing and annotation.</title>
        <authorList>
            <consortium name="The Broad Institute Genomics Platform"/>
            <consortium name="The Broad Institute Genome Sequencing Center for Infectious Disease"/>
            <person name="Wu L."/>
            <person name="Ma J."/>
        </authorList>
    </citation>
    <scope>NUCLEOTIDE SEQUENCE [LARGE SCALE GENOMIC DNA]</scope>
    <source>
        <strain evidence="2">CGMCC 4.1469</strain>
    </source>
</reference>
<comment type="caution">
    <text evidence="1">The sequence shown here is derived from an EMBL/GenBank/DDBJ whole genome shotgun (WGS) entry which is preliminary data.</text>
</comment>
<dbReference type="Proteomes" id="UP001596052">
    <property type="component" value="Unassembled WGS sequence"/>
</dbReference>